<reference evidence="2 3" key="1">
    <citation type="submission" date="2019-04" db="EMBL/GenBank/DDBJ databases">
        <title>Friends and foes A comparative genomics study of 23 Aspergillus species from section Flavi.</title>
        <authorList>
            <consortium name="DOE Joint Genome Institute"/>
            <person name="Kjaerbolling I."/>
            <person name="Vesth T."/>
            <person name="Frisvad J.C."/>
            <person name="Nybo J.L."/>
            <person name="Theobald S."/>
            <person name="Kildgaard S."/>
            <person name="Isbrandt T."/>
            <person name="Kuo A."/>
            <person name="Sato A."/>
            <person name="Lyhne E.K."/>
            <person name="Kogle M.E."/>
            <person name="Wiebenga A."/>
            <person name="Kun R.S."/>
            <person name="Lubbers R.J."/>
            <person name="Makela M.R."/>
            <person name="Barry K."/>
            <person name="Chovatia M."/>
            <person name="Clum A."/>
            <person name="Daum C."/>
            <person name="Haridas S."/>
            <person name="He G."/>
            <person name="LaButti K."/>
            <person name="Lipzen A."/>
            <person name="Mondo S."/>
            <person name="Riley R."/>
            <person name="Salamov A."/>
            <person name="Simmons B.A."/>
            <person name="Magnuson J.K."/>
            <person name="Henrissat B."/>
            <person name="Mortensen U.H."/>
            <person name="Larsen T.O."/>
            <person name="Devries R.P."/>
            <person name="Grigoriev I.V."/>
            <person name="Machida M."/>
            <person name="Baker S.E."/>
            <person name="Andersen M.R."/>
        </authorList>
    </citation>
    <scope>NUCLEOTIDE SEQUENCE [LARGE SCALE GENOMIC DNA]</scope>
    <source>
        <strain evidence="2 3">CBS 151.66</strain>
    </source>
</reference>
<evidence type="ECO:0000259" key="1">
    <source>
        <dbReference type="Pfam" id="PF00583"/>
    </source>
</evidence>
<evidence type="ECO:0000313" key="2">
    <source>
        <dbReference type="EMBL" id="KAB8071264.1"/>
    </source>
</evidence>
<evidence type="ECO:0000313" key="3">
    <source>
        <dbReference type="Proteomes" id="UP000326565"/>
    </source>
</evidence>
<sequence length="336" mass="38351">MQHETGQYQFFTAQSRPDLWPVLDDPDHPFNAAWPAYFEGNKTGDFYLQRLINYDYLARFQHVMVWKNCDGKETPVACGHSVPFFWPELDAVKGCSDLASHADVLHSLPDGGFDTMISRAVEQHLIRQGLPPLSAPFTEDQVRDTVIRQRSNPPNALSALSVVVNPDHRSKGLAERVIEHMKEIAREESLHVLVVPLRPTRKADFPTTEIIDYVFWTHGQKNKRDADSTKGFGRISTINPPFDPWIRKHVLLGGKVIKVARNSMAVEGDMAQWEEWTGINFKDLASGSEVVKGNWKQGQSWVEICLPGGLVPLKYYPEEERFVYTEPNVWLYHDLK</sequence>
<dbReference type="EMBL" id="ML732277">
    <property type="protein sequence ID" value="KAB8071264.1"/>
    <property type="molecule type" value="Genomic_DNA"/>
</dbReference>
<dbReference type="AlphaFoldDB" id="A0A5N5WVP0"/>
<dbReference type="Pfam" id="PF00583">
    <property type="entry name" value="Acetyltransf_1"/>
    <property type="match status" value="1"/>
</dbReference>
<keyword evidence="3" id="KW-1185">Reference proteome</keyword>
<dbReference type="Proteomes" id="UP000326565">
    <property type="component" value="Unassembled WGS sequence"/>
</dbReference>
<accession>A0A5N5WVP0</accession>
<organism evidence="2 3">
    <name type="scientific">Aspergillus leporis</name>
    <dbReference type="NCBI Taxonomy" id="41062"/>
    <lineage>
        <taxon>Eukaryota</taxon>
        <taxon>Fungi</taxon>
        <taxon>Dikarya</taxon>
        <taxon>Ascomycota</taxon>
        <taxon>Pezizomycotina</taxon>
        <taxon>Eurotiomycetes</taxon>
        <taxon>Eurotiomycetidae</taxon>
        <taxon>Eurotiales</taxon>
        <taxon>Aspergillaceae</taxon>
        <taxon>Aspergillus</taxon>
        <taxon>Aspergillus subgen. Circumdati</taxon>
    </lineage>
</organism>
<dbReference type="InterPro" id="IPR016181">
    <property type="entry name" value="Acyl_CoA_acyltransferase"/>
</dbReference>
<dbReference type="Gene3D" id="3.40.630.30">
    <property type="match status" value="1"/>
</dbReference>
<feature type="domain" description="N-acetyltransferase" evidence="1">
    <location>
        <begin position="157"/>
        <end position="193"/>
    </location>
</feature>
<dbReference type="GO" id="GO:0016747">
    <property type="term" value="F:acyltransferase activity, transferring groups other than amino-acyl groups"/>
    <property type="evidence" value="ECO:0007669"/>
    <property type="project" value="InterPro"/>
</dbReference>
<proteinExistence type="predicted"/>
<protein>
    <recommendedName>
        <fullName evidence="1">N-acetyltransferase domain-containing protein</fullName>
    </recommendedName>
</protein>
<gene>
    <name evidence="2" type="ORF">BDV29DRAFT_197466</name>
</gene>
<name>A0A5N5WVP0_9EURO</name>
<dbReference type="CDD" id="cd04301">
    <property type="entry name" value="NAT_SF"/>
    <property type="match status" value="1"/>
</dbReference>
<dbReference type="OrthoDB" id="5333917at2759"/>
<dbReference type="InterPro" id="IPR000182">
    <property type="entry name" value="GNAT_dom"/>
</dbReference>
<dbReference type="SUPFAM" id="SSF55729">
    <property type="entry name" value="Acyl-CoA N-acyltransferases (Nat)"/>
    <property type="match status" value="1"/>
</dbReference>